<accession>A0A915JY92</accession>
<organism evidence="1 2">
    <name type="scientific">Romanomermis culicivorax</name>
    <name type="common">Nematode worm</name>
    <dbReference type="NCBI Taxonomy" id="13658"/>
    <lineage>
        <taxon>Eukaryota</taxon>
        <taxon>Metazoa</taxon>
        <taxon>Ecdysozoa</taxon>
        <taxon>Nematoda</taxon>
        <taxon>Enoplea</taxon>
        <taxon>Dorylaimia</taxon>
        <taxon>Mermithida</taxon>
        <taxon>Mermithoidea</taxon>
        <taxon>Mermithidae</taxon>
        <taxon>Romanomermis</taxon>
    </lineage>
</organism>
<dbReference type="WBParaSite" id="nRc.2.0.1.t31058-RA">
    <property type="protein sequence ID" value="nRc.2.0.1.t31058-RA"/>
    <property type="gene ID" value="nRc.2.0.1.g31058"/>
</dbReference>
<keyword evidence="1" id="KW-1185">Reference proteome</keyword>
<name>A0A915JY92_ROMCU</name>
<reference evidence="2" key="1">
    <citation type="submission" date="2022-11" db="UniProtKB">
        <authorList>
            <consortium name="WormBaseParasite"/>
        </authorList>
    </citation>
    <scope>IDENTIFICATION</scope>
</reference>
<dbReference type="AlphaFoldDB" id="A0A915JY92"/>
<evidence type="ECO:0000313" key="1">
    <source>
        <dbReference type="Proteomes" id="UP000887565"/>
    </source>
</evidence>
<protein>
    <submittedName>
        <fullName evidence="2">Uncharacterized protein</fullName>
    </submittedName>
</protein>
<sequence length="81" mass="9178">MSEGRMSFTKGSNVCALLFELMCDWVLDARASFSNDMIQDSFECCAITTYPDRLEDHLITCFHEGKGCENGLKLLKILMMT</sequence>
<dbReference type="Proteomes" id="UP000887565">
    <property type="component" value="Unplaced"/>
</dbReference>
<evidence type="ECO:0000313" key="2">
    <source>
        <dbReference type="WBParaSite" id="nRc.2.0.1.t31058-RA"/>
    </source>
</evidence>
<proteinExistence type="predicted"/>